<dbReference type="EMBL" id="UZAL01035404">
    <property type="protein sequence ID" value="VDP67618.1"/>
    <property type="molecule type" value="Genomic_DNA"/>
</dbReference>
<protein>
    <submittedName>
        <fullName evidence="1">Uncharacterized protein</fullName>
    </submittedName>
</protein>
<dbReference type="AlphaFoldDB" id="A0A183PL36"/>
<evidence type="ECO:0000313" key="2">
    <source>
        <dbReference type="Proteomes" id="UP000269396"/>
    </source>
</evidence>
<proteinExistence type="predicted"/>
<name>A0A183PL36_9TREM</name>
<evidence type="ECO:0000313" key="1">
    <source>
        <dbReference type="EMBL" id="VDP67618.1"/>
    </source>
</evidence>
<reference evidence="1 2" key="1">
    <citation type="submission" date="2018-11" db="EMBL/GenBank/DDBJ databases">
        <authorList>
            <consortium name="Pathogen Informatics"/>
        </authorList>
    </citation>
    <scope>NUCLEOTIDE SEQUENCE [LARGE SCALE GENOMIC DNA]</scope>
    <source>
        <strain>Denwood</strain>
        <strain evidence="2">Zambia</strain>
    </source>
</reference>
<accession>A0A183PL36</accession>
<organism evidence="1 2">
    <name type="scientific">Schistosoma mattheei</name>
    <dbReference type="NCBI Taxonomy" id="31246"/>
    <lineage>
        <taxon>Eukaryota</taxon>
        <taxon>Metazoa</taxon>
        <taxon>Spiralia</taxon>
        <taxon>Lophotrochozoa</taxon>
        <taxon>Platyhelminthes</taxon>
        <taxon>Trematoda</taxon>
        <taxon>Digenea</taxon>
        <taxon>Strigeidida</taxon>
        <taxon>Schistosomatoidea</taxon>
        <taxon>Schistosomatidae</taxon>
        <taxon>Schistosoma</taxon>
    </lineage>
</organism>
<keyword evidence="2" id="KW-1185">Reference proteome</keyword>
<gene>
    <name evidence="1" type="ORF">SMTD_LOCUS15072</name>
</gene>
<dbReference type="Proteomes" id="UP000269396">
    <property type="component" value="Unassembled WGS sequence"/>
</dbReference>
<sequence>MDSESLKHPPKRRERESQRMLLNIMHPPMIATTTTKISFMGDCIDHSKIPREGPNRSFRSPPDFGQDEAEAKEAVDNWRNNFTKVQSSLPSGY</sequence>